<protein>
    <recommendedName>
        <fullName evidence="2">Complex 1 LYR protein domain-containing protein</fullName>
    </recommendedName>
</protein>
<keyword evidence="4" id="KW-1185">Reference proteome</keyword>
<dbReference type="InterPro" id="IPR051522">
    <property type="entry name" value="ISC_assembly_LYR"/>
</dbReference>
<dbReference type="CDD" id="cd20264">
    <property type="entry name" value="Complex1_LYR_LYRM4"/>
    <property type="match status" value="1"/>
</dbReference>
<dbReference type="GO" id="GO:0016226">
    <property type="term" value="P:iron-sulfur cluster assembly"/>
    <property type="evidence" value="ECO:0007669"/>
    <property type="project" value="InterPro"/>
</dbReference>
<dbReference type="Proteomes" id="UP000242875">
    <property type="component" value="Unassembled WGS sequence"/>
</dbReference>
<dbReference type="AlphaFoldDB" id="A0A261XW92"/>
<dbReference type="InterPro" id="IPR045297">
    <property type="entry name" value="Complex1_LYR_LYRM4"/>
</dbReference>
<proteinExistence type="inferred from homology"/>
<accession>A0A261XW92</accession>
<evidence type="ECO:0000313" key="4">
    <source>
        <dbReference type="Proteomes" id="UP000242875"/>
    </source>
</evidence>
<evidence type="ECO:0000313" key="3">
    <source>
        <dbReference type="EMBL" id="OZJ02611.1"/>
    </source>
</evidence>
<gene>
    <name evidence="3" type="ORF">BZG36_04284</name>
</gene>
<name>A0A261XW92_9FUNG</name>
<dbReference type="OrthoDB" id="275715at2759"/>
<reference evidence="3 4" key="1">
    <citation type="journal article" date="2017" name="Mycologia">
        <title>Bifiguratus adelaidae, gen. et sp. nov., a new member of Mucoromycotina in endophytic and soil-dwelling habitats.</title>
        <authorList>
            <person name="Torres-Cruz T.J."/>
            <person name="Billingsley Tobias T.L."/>
            <person name="Almatruk M."/>
            <person name="Hesse C."/>
            <person name="Kuske C.R."/>
            <person name="Desiro A."/>
            <person name="Benucci G.M."/>
            <person name="Bonito G."/>
            <person name="Stajich J.E."/>
            <person name="Dunlap C."/>
            <person name="Arnold A.E."/>
            <person name="Porras-Alfaro A."/>
        </authorList>
    </citation>
    <scope>NUCLEOTIDE SEQUENCE [LARGE SCALE GENOMIC DNA]</scope>
    <source>
        <strain evidence="3 4">AZ0501</strain>
    </source>
</reference>
<comment type="similarity">
    <text evidence="1">Belongs to the complex I LYR family.</text>
</comment>
<evidence type="ECO:0000259" key="2">
    <source>
        <dbReference type="Pfam" id="PF05347"/>
    </source>
</evidence>
<dbReference type="EMBL" id="MVBO01000140">
    <property type="protein sequence ID" value="OZJ02611.1"/>
    <property type="molecule type" value="Genomic_DNA"/>
</dbReference>
<organism evidence="3 4">
    <name type="scientific">Bifiguratus adelaidae</name>
    <dbReference type="NCBI Taxonomy" id="1938954"/>
    <lineage>
        <taxon>Eukaryota</taxon>
        <taxon>Fungi</taxon>
        <taxon>Fungi incertae sedis</taxon>
        <taxon>Mucoromycota</taxon>
        <taxon>Mucoromycotina</taxon>
        <taxon>Endogonomycetes</taxon>
        <taxon>Endogonales</taxon>
        <taxon>Endogonales incertae sedis</taxon>
        <taxon>Bifiguratus</taxon>
    </lineage>
</organism>
<evidence type="ECO:0000256" key="1">
    <source>
        <dbReference type="ARBA" id="ARBA00009508"/>
    </source>
</evidence>
<dbReference type="PANTHER" id="PTHR13166:SF7">
    <property type="entry name" value="LYR MOTIF-CONTAINING PROTEIN 4"/>
    <property type="match status" value="1"/>
</dbReference>
<dbReference type="PANTHER" id="PTHR13166">
    <property type="entry name" value="PROTEIN C6ORF149"/>
    <property type="match status" value="1"/>
</dbReference>
<feature type="domain" description="Complex 1 LYR protein" evidence="2">
    <location>
        <begin position="14"/>
        <end position="68"/>
    </location>
</feature>
<comment type="caution">
    <text evidence="3">The sequence shown here is derived from an EMBL/GenBank/DDBJ whole genome shotgun (WGS) entry which is preliminary data.</text>
</comment>
<dbReference type="Pfam" id="PF05347">
    <property type="entry name" value="Complex1_LYR"/>
    <property type="match status" value="1"/>
</dbReference>
<dbReference type="InterPro" id="IPR008011">
    <property type="entry name" value="Complex1_LYR_dom"/>
</dbReference>
<dbReference type="GO" id="GO:1990221">
    <property type="term" value="C:L-cysteine desulfurase complex"/>
    <property type="evidence" value="ECO:0007669"/>
    <property type="project" value="TreeGrafter"/>
</dbReference>
<dbReference type="GO" id="GO:0005739">
    <property type="term" value="C:mitochondrion"/>
    <property type="evidence" value="ECO:0007669"/>
    <property type="project" value="TreeGrafter"/>
</dbReference>
<sequence>MPTFATQSISKPYILHLYRNLLRTSRTFTSYNFRQYAFRRARDSFHAHASETDPNKIAELVKKAEQELLVMKRQGLLNSMYSTEHLVVEDSILAKKKARMAKAAGVA</sequence>